<protein>
    <submittedName>
        <fullName evidence="1">Uncharacterized protein</fullName>
    </submittedName>
</protein>
<evidence type="ECO:0000313" key="2">
    <source>
        <dbReference type="Proteomes" id="UP000824533"/>
    </source>
</evidence>
<proteinExistence type="predicted"/>
<keyword evidence="2" id="KW-1185">Reference proteome</keyword>
<organism evidence="1 2">
    <name type="scientific">Dendrolimus kikuchii</name>
    <dbReference type="NCBI Taxonomy" id="765133"/>
    <lineage>
        <taxon>Eukaryota</taxon>
        <taxon>Metazoa</taxon>
        <taxon>Ecdysozoa</taxon>
        <taxon>Arthropoda</taxon>
        <taxon>Hexapoda</taxon>
        <taxon>Insecta</taxon>
        <taxon>Pterygota</taxon>
        <taxon>Neoptera</taxon>
        <taxon>Endopterygota</taxon>
        <taxon>Lepidoptera</taxon>
        <taxon>Glossata</taxon>
        <taxon>Ditrysia</taxon>
        <taxon>Bombycoidea</taxon>
        <taxon>Lasiocampidae</taxon>
        <taxon>Dendrolimus</taxon>
    </lineage>
</organism>
<comment type="caution">
    <text evidence="1">The sequence shown here is derived from an EMBL/GenBank/DDBJ whole genome shotgun (WGS) entry which is preliminary data.</text>
</comment>
<sequence>MEKPFEYVKSLVLCYKLETCCCVAPIRIGLIFTGYFNALMAIICLEATANESFPPTIVKVQEMILEDNATKSIPILAYCMELGFSFVLLCAIYRSDLDLMQIYMYYCMAAIVMSLLVYSIVIAAIDVLIQIAIILSTGFQVYVLLLVRSAMVEIKLSRKNIEVPTLVMSSLIQKEERKEEVEAKQTDTEIPEKEEEDETKTVPDIKVETVEEKPKEETASKSRSIFKKFKPNK</sequence>
<name>A0ACC1CY38_9NEOP</name>
<dbReference type="EMBL" id="CM034400">
    <property type="protein sequence ID" value="KAJ0176263.1"/>
    <property type="molecule type" value="Genomic_DNA"/>
</dbReference>
<accession>A0ACC1CY38</accession>
<dbReference type="Proteomes" id="UP000824533">
    <property type="component" value="Linkage Group LG14"/>
</dbReference>
<evidence type="ECO:0000313" key="1">
    <source>
        <dbReference type="EMBL" id="KAJ0176263.1"/>
    </source>
</evidence>
<reference evidence="1 2" key="1">
    <citation type="journal article" date="2021" name="Front. Genet.">
        <title>Chromosome-Level Genome Assembly Reveals Significant Gene Expansion in the Toll and IMD Signaling Pathways of Dendrolimus kikuchii.</title>
        <authorList>
            <person name="Zhou J."/>
            <person name="Wu P."/>
            <person name="Xiong Z."/>
            <person name="Liu N."/>
            <person name="Zhao N."/>
            <person name="Ji M."/>
            <person name="Qiu Y."/>
            <person name="Yang B."/>
        </authorList>
    </citation>
    <scope>NUCLEOTIDE SEQUENCE [LARGE SCALE GENOMIC DNA]</scope>
    <source>
        <strain evidence="1">Ann1</strain>
    </source>
</reference>
<gene>
    <name evidence="1" type="ORF">K1T71_008437</name>
</gene>